<feature type="region of interest" description="Disordered" evidence="1">
    <location>
        <begin position="242"/>
        <end position="261"/>
    </location>
</feature>
<evidence type="ECO:0000313" key="3">
    <source>
        <dbReference type="EMBL" id="GLW53401.1"/>
    </source>
</evidence>
<evidence type="ECO:0000313" key="4">
    <source>
        <dbReference type="Proteomes" id="UP001165143"/>
    </source>
</evidence>
<dbReference type="Pfam" id="PF25547">
    <property type="entry name" value="WXG100_2"/>
    <property type="match status" value="1"/>
</dbReference>
<dbReference type="EMBL" id="BSRX01000006">
    <property type="protein sequence ID" value="GLW53401.1"/>
    <property type="molecule type" value="Genomic_DNA"/>
</dbReference>
<proteinExistence type="predicted"/>
<dbReference type="Proteomes" id="UP001165143">
    <property type="component" value="Unassembled WGS sequence"/>
</dbReference>
<reference evidence="3" key="1">
    <citation type="submission" date="2023-02" db="EMBL/GenBank/DDBJ databases">
        <title>Kitasatospora phosalacinea NBRC 14362.</title>
        <authorList>
            <person name="Ichikawa N."/>
            <person name="Sato H."/>
            <person name="Tonouchi N."/>
        </authorList>
    </citation>
    <scope>NUCLEOTIDE SEQUENCE</scope>
    <source>
        <strain evidence="3">NBRC 14362</strain>
    </source>
</reference>
<dbReference type="AlphaFoldDB" id="A0A9W6PEF7"/>
<comment type="caution">
    <text evidence="3">The sequence shown here is derived from an EMBL/GenBank/DDBJ whole genome shotgun (WGS) entry which is preliminary data.</text>
</comment>
<evidence type="ECO:0000259" key="2">
    <source>
        <dbReference type="Pfam" id="PF25547"/>
    </source>
</evidence>
<dbReference type="InterPro" id="IPR057746">
    <property type="entry name" value="CpnT-like_N"/>
</dbReference>
<dbReference type="RefSeq" id="WP_063737473.1">
    <property type="nucleotide sequence ID" value="NZ_BSRX01000006.1"/>
</dbReference>
<dbReference type="Gene3D" id="1.10.287.1060">
    <property type="entry name" value="ESAT-6-like"/>
    <property type="match status" value="1"/>
</dbReference>
<gene>
    <name evidence="3" type="ORF">Kpho01_14120</name>
</gene>
<feature type="domain" description="Outer membrane channel protein CpnT-like N-terminal" evidence="2">
    <location>
        <begin position="9"/>
        <end position="146"/>
    </location>
</feature>
<organism evidence="3 4">
    <name type="scientific">Kitasatospora phosalacinea</name>
    <dbReference type="NCBI Taxonomy" id="2065"/>
    <lineage>
        <taxon>Bacteria</taxon>
        <taxon>Bacillati</taxon>
        <taxon>Actinomycetota</taxon>
        <taxon>Actinomycetes</taxon>
        <taxon>Kitasatosporales</taxon>
        <taxon>Streptomycetaceae</taxon>
        <taxon>Kitasatospora</taxon>
    </lineage>
</organism>
<accession>A0A9W6PEF7</accession>
<evidence type="ECO:0000256" key="1">
    <source>
        <dbReference type="SAM" id="MobiDB-lite"/>
    </source>
</evidence>
<protein>
    <recommendedName>
        <fullName evidence="2">Outer membrane channel protein CpnT-like N-terminal domain-containing protein</fullName>
    </recommendedName>
</protein>
<name>A0A9W6PEF7_9ACTN</name>
<sequence>MGVVLPDELAWVLDLIGINWPNVDEDEYRAMADELRELASSLAEDRDALSSAVGGLMELNQGAAADAFRAQFDKVVGTHLPQVGQALEVFAFGLDGAAVVITGAKIAAIVQLGIMAAELIAAQAAAPFTLGLSELGAVGATQATRIIVKRLLKEAEQQLLSELMSLVEGPVFAALGTMAQDLVVQLAMNAVGAQDGIDLNRTAKAGVDGFKDGVQQSVDQVKGYADDPAGAARQFGQNVVSGAAANHGAAPSGSVPPPRGA</sequence>